<dbReference type="InterPro" id="IPR036441">
    <property type="entry name" value="DHquinase_II_sf"/>
</dbReference>
<evidence type="ECO:0000313" key="13">
    <source>
        <dbReference type="Proteomes" id="UP000441032"/>
    </source>
</evidence>
<dbReference type="PANTHER" id="PTHR21272:SF3">
    <property type="entry name" value="CATABOLIC 3-DEHYDROQUINASE"/>
    <property type="match status" value="1"/>
</dbReference>
<dbReference type="PANTHER" id="PTHR21272">
    <property type="entry name" value="CATABOLIC 3-DEHYDROQUINASE"/>
    <property type="match status" value="1"/>
</dbReference>
<evidence type="ECO:0000256" key="4">
    <source>
        <dbReference type="ARBA" id="ARBA00011037"/>
    </source>
</evidence>
<dbReference type="NCBIfam" id="NF003805">
    <property type="entry name" value="PRK05395.1-2"/>
    <property type="match status" value="1"/>
</dbReference>
<proteinExistence type="inferred from homology"/>
<dbReference type="SUPFAM" id="SSF52304">
    <property type="entry name" value="Type II 3-dehydroquinate dehydratase"/>
    <property type="match status" value="1"/>
</dbReference>
<feature type="binding site" evidence="8 10">
    <location>
        <position position="84"/>
    </location>
    <ligand>
        <name>substrate</name>
    </ligand>
</feature>
<dbReference type="GO" id="GO:0019631">
    <property type="term" value="P:quinate catabolic process"/>
    <property type="evidence" value="ECO:0007669"/>
    <property type="project" value="TreeGrafter"/>
</dbReference>
<dbReference type="UniPathway" id="UPA00053">
    <property type="reaction ID" value="UER00086"/>
</dbReference>
<reference evidence="12 13" key="1">
    <citation type="submission" date="2019-11" db="EMBL/GenBank/DDBJ databases">
        <title>Phenotypic characterization of an OXA-22 and OXA-60 co-producing Ralstonia pickettii clinical strain.</title>
        <authorList>
            <person name="He F."/>
        </authorList>
    </citation>
    <scope>NUCLEOTIDE SEQUENCE [LARGE SCALE GENOMIC DNA]</scope>
    <source>
        <strain evidence="12 13">PSLESD1</strain>
    </source>
</reference>
<dbReference type="EMBL" id="WJYN01000012">
    <property type="protein sequence ID" value="MRT01367.1"/>
    <property type="molecule type" value="Genomic_DNA"/>
</dbReference>
<feature type="binding site" evidence="8 10">
    <location>
        <position position="121"/>
    </location>
    <ligand>
        <name>substrate</name>
    </ligand>
</feature>
<protein>
    <recommendedName>
        <fullName evidence="6 8">3-dehydroquinate dehydratase</fullName>
        <shortName evidence="8">3-dehydroquinase</shortName>
        <ecNumber evidence="6 8">4.2.1.10</ecNumber>
    </recommendedName>
    <alternativeName>
        <fullName evidence="8">Type II DHQase</fullName>
    </alternativeName>
</protein>
<comment type="caution">
    <text evidence="12">The sequence shown here is derived from an EMBL/GenBank/DDBJ whole genome shotgun (WGS) entry which is preliminary data.</text>
</comment>
<comment type="similarity">
    <text evidence="4 8">Belongs to the type-II 3-dehydroquinase family.</text>
</comment>
<evidence type="ECO:0000256" key="1">
    <source>
        <dbReference type="ARBA" id="ARBA00001864"/>
    </source>
</evidence>
<dbReference type="NCBIfam" id="NF003804">
    <property type="entry name" value="PRK05395.1-1"/>
    <property type="match status" value="1"/>
</dbReference>
<accession>A0A7X2HRM0</accession>
<organism evidence="12 13">
    <name type="scientific">Ralstonia pickettii</name>
    <name type="common">Burkholderia pickettii</name>
    <dbReference type="NCBI Taxonomy" id="329"/>
    <lineage>
        <taxon>Bacteria</taxon>
        <taxon>Pseudomonadati</taxon>
        <taxon>Pseudomonadota</taxon>
        <taxon>Betaproteobacteria</taxon>
        <taxon>Burkholderiales</taxon>
        <taxon>Burkholderiaceae</taxon>
        <taxon>Ralstonia</taxon>
    </lineage>
</organism>
<dbReference type="NCBIfam" id="TIGR01088">
    <property type="entry name" value="aroQ"/>
    <property type="match status" value="1"/>
</dbReference>
<keyword evidence="8" id="KW-0028">Amino-acid biosynthesis</keyword>
<dbReference type="HAMAP" id="MF_00169">
    <property type="entry name" value="AroQ"/>
    <property type="match status" value="1"/>
</dbReference>
<evidence type="ECO:0000256" key="6">
    <source>
        <dbReference type="ARBA" id="ARBA00012060"/>
    </source>
</evidence>
<dbReference type="EC" id="4.2.1.10" evidence="6 8"/>
<evidence type="ECO:0000256" key="11">
    <source>
        <dbReference type="PIRSR" id="PIRSR001399-3"/>
    </source>
</evidence>
<dbReference type="GO" id="GO:0009073">
    <property type="term" value="P:aromatic amino acid family biosynthetic process"/>
    <property type="evidence" value="ECO:0007669"/>
    <property type="project" value="UniProtKB-KW"/>
</dbReference>
<sequence>MADQSIAKALRNVLVLHGPNLNLLGTREPEVYGATTLADINAALAERAAARGVTLAHFQSNHEGALVDRIHAAKSEGVEFIIINPAAYTHTSVALRDALAGVVIPYIEVHLSNVHRREPFRHHSYLADQAVGVICGLGWRGYLAALDFAIDQHGG</sequence>
<comment type="function">
    <text evidence="2 8">Catalyzes a trans-dehydration via an enolate intermediate.</text>
</comment>
<comment type="subunit">
    <text evidence="5 8">Homododecamer.</text>
</comment>
<dbReference type="GO" id="GO:0008652">
    <property type="term" value="P:amino acid biosynthetic process"/>
    <property type="evidence" value="ECO:0007669"/>
    <property type="project" value="UniProtKB-KW"/>
</dbReference>
<evidence type="ECO:0000256" key="5">
    <source>
        <dbReference type="ARBA" id="ARBA00011193"/>
    </source>
</evidence>
<evidence type="ECO:0000256" key="10">
    <source>
        <dbReference type="PIRSR" id="PIRSR001399-2"/>
    </source>
</evidence>
<evidence type="ECO:0000313" key="12">
    <source>
        <dbReference type="EMBL" id="MRT01367.1"/>
    </source>
</evidence>
<name>A0A7X2HRM0_RALPI</name>
<feature type="binding site" evidence="8 10">
    <location>
        <position position="90"/>
    </location>
    <ligand>
        <name>substrate</name>
    </ligand>
</feature>
<dbReference type="InterPro" id="IPR001874">
    <property type="entry name" value="DHquinase_II"/>
</dbReference>
<dbReference type="Proteomes" id="UP000441032">
    <property type="component" value="Unassembled WGS sequence"/>
</dbReference>
<comment type="catalytic activity">
    <reaction evidence="1 8">
        <text>3-dehydroquinate = 3-dehydroshikimate + H2O</text>
        <dbReference type="Rhea" id="RHEA:21096"/>
        <dbReference type="ChEBI" id="CHEBI:15377"/>
        <dbReference type="ChEBI" id="CHEBI:16630"/>
        <dbReference type="ChEBI" id="CHEBI:32364"/>
        <dbReference type="EC" id="4.2.1.10"/>
    </reaction>
</comment>
<feature type="site" description="Transition state stabilizer" evidence="8 11">
    <location>
        <position position="27"/>
    </location>
</feature>
<dbReference type="NCBIfam" id="NF003806">
    <property type="entry name" value="PRK05395.1-3"/>
    <property type="match status" value="1"/>
</dbReference>
<keyword evidence="8" id="KW-0057">Aromatic amino acid biosynthesis</keyword>
<evidence type="ECO:0000256" key="8">
    <source>
        <dbReference type="HAMAP-Rule" id="MF_00169"/>
    </source>
</evidence>
<dbReference type="CDD" id="cd00466">
    <property type="entry name" value="DHQase_II"/>
    <property type="match status" value="1"/>
</dbReference>
<feature type="active site" description="Proton acceptor" evidence="8 9">
    <location>
        <position position="32"/>
    </location>
</feature>
<gene>
    <name evidence="8 12" type="primary">aroQ</name>
    <name evidence="12" type="ORF">GJQ57_22195</name>
</gene>
<dbReference type="PIRSF" id="PIRSF001399">
    <property type="entry name" value="DHquinase_II"/>
    <property type="match status" value="1"/>
</dbReference>
<evidence type="ECO:0000256" key="7">
    <source>
        <dbReference type="ARBA" id="ARBA00023239"/>
    </source>
</evidence>
<dbReference type="GO" id="GO:0003855">
    <property type="term" value="F:3-dehydroquinate dehydratase activity"/>
    <property type="evidence" value="ECO:0007669"/>
    <property type="project" value="UniProtKB-UniRule"/>
</dbReference>
<dbReference type="NCBIfam" id="NF003807">
    <property type="entry name" value="PRK05395.1-4"/>
    <property type="match status" value="1"/>
</dbReference>
<feature type="active site" description="Proton donor" evidence="8 9">
    <location>
        <position position="110"/>
    </location>
</feature>
<feature type="binding site" evidence="8 10">
    <location>
        <position position="97"/>
    </location>
    <ligand>
        <name>substrate</name>
    </ligand>
</feature>
<keyword evidence="7 8" id="KW-0456">Lyase</keyword>
<evidence type="ECO:0000256" key="2">
    <source>
        <dbReference type="ARBA" id="ARBA00003924"/>
    </source>
</evidence>
<dbReference type="RefSeq" id="WP_065859726.1">
    <property type="nucleotide sequence ID" value="NZ_MCGA01000033.1"/>
</dbReference>
<feature type="binding site" evidence="8 10">
    <location>
        <begin position="111"/>
        <end position="112"/>
    </location>
    <ligand>
        <name>substrate</name>
    </ligand>
</feature>
<evidence type="ECO:0000256" key="3">
    <source>
        <dbReference type="ARBA" id="ARBA00004902"/>
    </source>
</evidence>
<dbReference type="Gene3D" id="3.40.50.9100">
    <property type="entry name" value="Dehydroquinase, class II"/>
    <property type="match status" value="1"/>
</dbReference>
<dbReference type="Pfam" id="PF01220">
    <property type="entry name" value="DHquinase_II"/>
    <property type="match status" value="1"/>
</dbReference>
<dbReference type="GO" id="GO:0009423">
    <property type="term" value="P:chorismate biosynthetic process"/>
    <property type="evidence" value="ECO:0007669"/>
    <property type="project" value="UniProtKB-UniRule"/>
</dbReference>
<dbReference type="PROSITE" id="PS01029">
    <property type="entry name" value="DEHYDROQUINASE_II"/>
    <property type="match status" value="1"/>
</dbReference>
<dbReference type="InterPro" id="IPR018509">
    <property type="entry name" value="DHquinase_II_CS"/>
</dbReference>
<evidence type="ECO:0000256" key="9">
    <source>
        <dbReference type="PIRSR" id="PIRSR001399-1"/>
    </source>
</evidence>
<dbReference type="AlphaFoldDB" id="A0A7X2HRM0"/>
<comment type="pathway">
    <text evidence="3 8">Metabolic intermediate biosynthesis; chorismate biosynthesis; chorismate from D-erythrose 4-phosphate and phosphoenolpyruvate: step 3/7.</text>
</comment>